<organism evidence="2 3">
    <name type="scientific">Candidatus Pseudobacter hemicellulosilyticus</name>
    <dbReference type="NCBI Taxonomy" id="3121375"/>
    <lineage>
        <taxon>Bacteria</taxon>
        <taxon>Pseudomonadati</taxon>
        <taxon>Bacteroidota</taxon>
        <taxon>Chitinophagia</taxon>
        <taxon>Chitinophagales</taxon>
        <taxon>Chitinophagaceae</taxon>
        <taxon>Pseudobacter</taxon>
    </lineage>
</organism>
<evidence type="ECO:0000313" key="3">
    <source>
        <dbReference type="Proteomes" id="UP001220610"/>
    </source>
</evidence>
<sequence length="231" mass="26472">MRRDVQTVAVLIDGGFFLKRYFSLVNPSRTHSPEEVAENLYNIALEHVRDNHLYRIFYYDCKPFDKRVHHPVSKKSLDFRKSALYSFKTAFFDALRRKRKIALRMGMLKDSKNWLLKPGLAKELVQGSVSVADLKEEDLHYELRQKGVDMKIGIDIALLAFKKLVTQIVLIGGDADFVPASKVARREGVDFILDPMWNNVDDSMIDHIDGLQSIIPLSRSANTPPSENRIP</sequence>
<proteinExistence type="predicted"/>
<feature type="domain" description="NYN" evidence="1">
    <location>
        <begin position="138"/>
        <end position="191"/>
    </location>
</feature>
<name>A0AAJ5WQ73_9BACT</name>
<dbReference type="Gene3D" id="3.40.50.1010">
    <property type="entry name" value="5'-nuclease"/>
    <property type="match status" value="1"/>
</dbReference>
<evidence type="ECO:0000259" key="1">
    <source>
        <dbReference type="Pfam" id="PF01936"/>
    </source>
</evidence>
<dbReference type="Proteomes" id="UP001220610">
    <property type="component" value="Chromosome"/>
</dbReference>
<dbReference type="InterPro" id="IPR021139">
    <property type="entry name" value="NYN"/>
</dbReference>
<dbReference type="EMBL" id="CP119311">
    <property type="protein sequence ID" value="WEK34765.1"/>
    <property type="molecule type" value="Genomic_DNA"/>
</dbReference>
<accession>A0AAJ5WQ73</accession>
<evidence type="ECO:0000313" key="2">
    <source>
        <dbReference type="EMBL" id="WEK34765.1"/>
    </source>
</evidence>
<dbReference type="Pfam" id="PF01936">
    <property type="entry name" value="NYN"/>
    <property type="match status" value="1"/>
</dbReference>
<gene>
    <name evidence="2" type="ORF">P0Y53_19945</name>
</gene>
<dbReference type="AlphaFoldDB" id="A0AAJ5WQ73"/>
<reference evidence="2" key="1">
    <citation type="submission" date="2023-03" db="EMBL/GenBank/DDBJ databases">
        <title>Andean soil-derived lignocellulolytic bacterial consortium as a source of novel taxa and putative plastic-active enzymes.</title>
        <authorList>
            <person name="Diaz-Garcia L."/>
            <person name="Chuvochina M."/>
            <person name="Feuerriegel G."/>
            <person name="Bunk B."/>
            <person name="Sproer C."/>
            <person name="Streit W.R."/>
            <person name="Rodriguez L.M."/>
            <person name="Overmann J."/>
            <person name="Jimenez D.J."/>
        </authorList>
    </citation>
    <scope>NUCLEOTIDE SEQUENCE</scope>
    <source>
        <strain evidence="2">MAG 7</strain>
    </source>
</reference>
<dbReference type="GO" id="GO:0004540">
    <property type="term" value="F:RNA nuclease activity"/>
    <property type="evidence" value="ECO:0007669"/>
    <property type="project" value="InterPro"/>
</dbReference>
<dbReference type="CDD" id="cd18722">
    <property type="entry name" value="PIN_NicB-like"/>
    <property type="match status" value="1"/>
</dbReference>
<protein>
    <submittedName>
        <fullName evidence="2">NYN domain-containing protein</fullName>
    </submittedName>
</protein>